<proteinExistence type="predicted"/>
<dbReference type="GO" id="GO:0016757">
    <property type="term" value="F:glycosyltransferase activity"/>
    <property type="evidence" value="ECO:0007669"/>
    <property type="project" value="UniProtKB-KW"/>
</dbReference>
<keyword evidence="4" id="KW-1185">Reference proteome</keyword>
<sequence>MVSPTATGVLVFHAIKLVGLTINAVAFPVLPSRPRTGKAEGVDVSLLVPARDEATRLPETLPGFLAQWVDEILVLDDGSSDETAAIVSAAAARDPRLRLITGQPAPSGWVGKNWACQQLARAARGDRLVFCDADVHLAPGAVGAVAAEMDRQCAAVLSVFPRQLTGSLGERLTVPLIDEVLLAFLPYPLLRLPIRAAACANGQLMAFDRAGYERIGGHASVAGELVEDLALARRVRRFGLRLGLALGGDVVQARLYRGYGEAVRGFAKSLRGAHFGSRALLLANLAAHVVVYTVPWLRWNSGTAWRIAAVAGLVERALVNAKTGRGQYGELALVPVVAPAVVPAVAAAMRRRVWWKGREYP</sequence>
<organism evidence="3 4">
    <name type="scientific">Actinocatenispora comari</name>
    <dbReference type="NCBI Taxonomy" id="2807577"/>
    <lineage>
        <taxon>Bacteria</taxon>
        <taxon>Bacillati</taxon>
        <taxon>Actinomycetota</taxon>
        <taxon>Actinomycetes</taxon>
        <taxon>Micromonosporales</taxon>
        <taxon>Micromonosporaceae</taxon>
        <taxon>Actinocatenispora</taxon>
    </lineage>
</organism>
<evidence type="ECO:0000313" key="4">
    <source>
        <dbReference type="Proteomes" id="UP000614996"/>
    </source>
</evidence>
<dbReference type="EMBL" id="BOPO01000128">
    <property type="protein sequence ID" value="GIL30942.1"/>
    <property type="molecule type" value="Genomic_DNA"/>
</dbReference>
<dbReference type="InterPro" id="IPR029044">
    <property type="entry name" value="Nucleotide-diphossugar_trans"/>
</dbReference>
<dbReference type="InterPro" id="IPR001173">
    <property type="entry name" value="Glyco_trans_2-like"/>
</dbReference>
<keyword evidence="1" id="KW-0472">Membrane</keyword>
<comment type="caution">
    <text evidence="3">The sequence shown here is derived from an EMBL/GenBank/DDBJ whole genome shotgun (WGS) entry which is preliminary data.</text>
</comment>
<dbReference type="PANTHER" id="PTHR43646">
    <property type="entry name" value="GLYCOSYLTRANSFERASE"/>
    <property type="match status" value="1"/>
</dbReference>
<keyword evidence="1" id="KW-0812">Transmembrane</keyword>
<dbReference type="GO" id="GO:0016020">
    <property type="term" value="C:membrane"/>
    <property type="evidence" value="ECO:0007669"/>
    <property type="project" value="UniProtKB-SubCell"/>
</dbReference>
<evidence type="ECO:0000259" key="2">
    <source>
        <dbReference type="Pfam" id="PF00535"/>
    </source>
</evidence>
<feature type="domain" description="Glycosyltransferase 2-like" evidence="2">
    <location>
        <begin position="45"/>
        <end position="162"/>
    </location>
</feature>
<keyword evidence="1" id="KW-1133">Transmembrane helix</keyword>
<name>A0A8J4AJL5_9ACTN</name>
<dbReference type="Gene3D" id="3.90.550.10">
    <property type="entry name" value="Spore Coat Polysaccharide Biosynthesis Protein SpsA, Chain A"/>
    <property type="match status" value="1"/>
</dbReference>
<dbReference type="SUPFAM" id="SSF53448">
    <property type="entry name" value="Nucleotide-diphospho-sugar transferases"/>
    <property type="match status" value="1"/>
</dbReference>
<reference evidence="4" key="1">
    <citation type="journal article" date="2021" name="Int. J. Syst. Evol. Microbiol.">
        <title>Actinocatenispora comari sp. nov., an endophytic actinomycete isolated from aerial parts of Comarum salesowianum.</title>
        <authorList>
            <person name="Oyunbileg N."/>
            <person name="Iizaka Y."/>
            <person name="Hamada M."/>
            <person name="Davaapurev B.O."/>
            <person name="Fukumoto A."/>
            <person name="Tsetseg B."/>
            <person name="Kato F."/>
            <person name="Tamura T."/>
            <person name="Batkhuu J."/>
            <person name="Anzai Y."/>
        </authorList>
    </citation>
    <scope>NUCLEOTIDE SEQUENCE [LARGE SCALE GENOMIC DNA]</scope>
    <source>
        <strain evidence="4">NUM-2625</strain>
    </source>
</reference>
<accession>A0A8J4AJL5</accession>
<evidence type="ECO:0000313" key="3">
    <source>
        <dbReference type="EMBL" id="GIL30942.1"/>
    </source>
</evidence>
<dbReference type="RefSeq" id="WP_207128528.1">
    <property type="nucleotide sequence ID" value="NZ_BOPO01000128.1"/>
</dbReference>
<feature type="transmembrane region" description="Helical" evidence="1">
    <location>
        <begin position="6"/>
        <end position="30"/>
    </location>
</feature>
<evidence type="ECO:0000256" key="1">
    <source>
        <dbReference type="SAM" id="Phobius"/>
    </source>
</evidence>
<gene>
    <name evidence="3" type="ORF">NUM_61960</name>
</gene>
<dbReference type="AlphaFoldDB" id="A0A8J4AJL5"/>
<dbReference type="Pfam" id="PF00535">
    <property type="entry name" value="Glycos_transf_2"/>
    <property type="match status" value="1"/>
</dbReference>
<dbReference type="Proteomes" id="UP000614996">
    <property type="component" value="Unassembled WGS sequence"/>
</dbReference>
<dbReference type="PANTHER" id="PTHR43646:SF3">
    <property type="entry name" value="SLR1566 PROTEIN"/>
    <property type="match status" value="1"/>
</dbReference>
<protein>
    <recommendedName>
        <fullName evidence="2">Glycosyltransferase 2-like domain-containing protein</fullName>
    </recommendedName>
</protein>
<dbReference type="CDD" id="cd00761">
    <property type="entry name" value="Glyco_tranf_GTA_type"/>
    <property type="match status" value="1"/>
</dbReference>